<evidence type="ECO:0000259" key="2">
    <source>
        <dbReference type="Pfam" id="PF16417"/>
    </source>
</evidence>
<feature type="compositionally biased region" description="Low complexity" evidence="1">
    <location>
        <begin position="44"/>
        <end position="53"/>
    </location>
</feature>
<dbReference type="AlphaFoldDB" id="A0A183SYX2"/>
<gene>
    <name evidence="3" type="ORF">SSLN_LOCUS9420</name>
</gene>
<dbReference type="OrthoDB" id="1933107at2759"/>
<dbReference type="WBParaSite" id="SSLN_0000978001-mRNA-1">
    <property type="protein sequence ID" value="SSLN_0000978001-mRNA-1"/>
    <property type="gene ID" value="SSLN_0000978001"/>
</dbReference>
<evidence type="ECO:0000313" key="4">
    <source>
        <dbReference type="Proteomes" id="UP000275846"/>
    </source>
</evidence>
<dbReference type="EMBL" id="UYSU01035228">
    <property type="protein sequence ID" value="VDL95805.1"/>
    <property type="molecule type" value="Genomic_DNA"/>
</dbReference>
<dbReference type="GO" id="GO:0017148">
    <property type="term" value="P:negative regulation of translation"/>
    <property type="evidence" value="ECO:0007669"/>
    <property type="project" value="InterPro"/>
</dbReference>
<feature type="compositionally biased region" description="Gly residues" evidence="1">
    <location>
        <begin position="1002"/>
        <end position="1011"/>
    </location>
</feature>
<evidence type="ECO:0000313" key="5">
    <source>
        <dbReference type="WBParaSite" id="SSLN_0000978001-mRNA-1"/>
    </source>
</evidence>
<dbReference type="PANTHER" id="PTHR13162">
    <property type="entry name" value="CCR4-NOT TRANSCRIPTION COMPLEX"/>
    <property type="match status" value="1"/>
</dbReference>
<evidence type="ECO:0000313" key="3">
    <source>
        <dbReference type="EMBL" id="VDL95805.1"/>
    </source>
</evidence>
<keyword evidence="4" id="KW-1185">Reference proteome</keyword>
<feature type="region of interest" description="Disordered" evidence="1">
    <location>
        <begin position="982"/>
        <end position="1011"/>
    </location>
</feature>
<feature type="compositionally biased region" description="Polar residues" evidence="1">
    <location>
        <begin position="59"/>
        <end position="74"/>
    </location>
</feature>
<dbReference type="PANTHER" id="PTHR13162:SF8">
    <property type="entry name" value="CCR4-NOT TRANSCRIPTION COMPLEX SUBUNIT 1"/>
    <property type="match status" value="1"/>
</dbReference>
<feature type="domain" description="CCR4-NOT transcription complex subunit 1 TTP binding" evidence="2">
    <location>
        <begin position="1032"/>
        <end position="1120"/>
    </location>
</feature>
<evidence type="ECO:0000256" key="1">
    <source>
        <dbReference type="SAM" id="MobiDB-lite"/>
    </source>
</evidence>
<dbReference type="InterPro" id="IPR038535">
    <property type="entry name" value="CNOT1_TTP_bind_sf"/>
</dbReference>
<dbReference type="GO" id="GO:0030015">
    <property type="term" value="C:CCR4-NOT core complex"/>
    <property type="evidence" value="ECO:0007669"/>
    <property type="project" value="InterPro"/>
</dbReference>
<organism evidence="5">
    <name type="scientific">Schistocephalus solidus</name>
    <name type="common">Tapeworm</name>
    <dbReference type="NCBI Taxonomy" id="70667"/>
    <lineage>
        <taxon>Eukaryota</taxon>
        <taxon>Metazoa</taxon>
        <taxon>Spiralia</taxon>
        <taxon>Lophotrochozoa</taxon>
        <taxon>Platyhelminthes</taxon>
        <taxon>Cestoda</taxon>
        <taxon>Eucestoda</taxon>
        <taxon>Diphyllobothriidea</taxon>
        <taxon>Diphyllobothriidae</taxon>
        <taxon>Schistocephalus</taxon>
    </lineage>
</organism>
<dbReference type="Proteomes" id="UP000275846">
    <property type="component" value="Unassembled WGS sequence"/>
</dbReference>
<name>A0A183SYX2_SCHSO</name>
<dbReference type="GO" id="GO:0000288">
    <property type="term" value="P:nuclear-transcribed mRNA catabolic process, deadenylation-dependent decay"/>
    <property type="evidence" value="ECO:0007669"/>
    <property type="project" value="TreeGrafter"/>
</dbReference>
<dbReference type="InterPro" id="IPR040398">
    <property type="entry name" value="Not1"/>
</dbReference>
<dbReference type="Gene3D" id="1.25.40.840">
    <property type="entry name" value="CCR4-NOT transcription complex subunit 1 TTP binding domain"/>
    <property type="match status" value="1"/>
</dbReference>
<reference evidence="3 4" key="2">
    <citation type="submission" date="2018-11" db="EMBL/GenBank/DDBJ databases">
        <authorList>
            <consortium name="Pathogen Informatics"/>
        </authorList>
    </citation>
    <scope>NUCLEOTIDE SEQUENCE [LARGE SCALE GENOMIC DNA]</scope>
    <source>
        <strain evidence="3 4">NST_G2</strain>
    </source>
</reference>
<feature type="region of interest" description="Disordered" evidence="1">
    <location>
        <begin position="33"/>
        <end position="74"/>
    </location>
</feature>
<dbReference type="InterPro" id="IPR032193">
    <property type="entry name" value="CNOT1_TTP_bind"/>
</dbReference>
<reference evidence="5" key="1">
    <citation type="submission" date="2016-06" db="UniProtKB">
        <authorList>
            <consortium name="WormBaseParasite"/>
        </authorList>
    </citation>
    <scope>IDENTIFICATION</scope>
</reference>
<dbReference type="GO" id="GO:0000932">
    <property type="term" value="C:P-body"/>
    <property type="evidence" value="ECO:0007669"/>
    <property type="project" value="TreeGrafter"/>
</dbReference>
<proteinExistence type="predicted"/>
<sequence>MRGKFDSLTKDVPLIFVPSASLHPIVVNLDSEEKKSIEGGGSGSCSRKGSAASIDSKATGASKSSGEDQGSSADFSNHGDLTALHEVGIEVLHFLLCHLLTQDNPYGLTDDSLVSFYEILRAGKTRTQSFRILTVTGTVHLCGTRFLMRNFFTAQTRPLATCHTSDCEDPFTTRDEPRLLYPTVPEDLALAKTFPEPGQLAITASSISGPETTSEIFEEENDVAADIVSQSPTHTTVHGDPIGHSDGSSRAVAGTGCLVAEVLEELGYACTTSRHGDVSASGTSAVTEFLMFSVFTCFSPSMPFLFSPGRLDVMRVVLSDFSAEELTPAVVARCLCLFMRTCKPSSVTASVELRATGSTPHLVSASTSLGLCVRDLLSLVPSSSSATTASGAGGAWRDAPLGVRSPALGHRRFAFTDGGFGGTVEGEASDWNIDNFLTAVDEINPNIDLHEIIVELDCPDFFVGNQAAFSILKRFLLRDNKSQANLPINIFYKPWKNATGQLSFLQHCCSYPDVICLAYWPFTCVDLTKYKLSQEADKASVQIWKNVDYVQALLALSNRGLFSDVQEMFVRAFRLSPEIFTATLLETTNLLAAARQHQRSILLTTCLQVAQALSQGCWELPTTVLPYDCSGNNQPAMSYASLIEVLLSVQGAQQQQQISPLSVLLGSSEVASVSVSQLSLVGGGGSAGGRGGNSGLESSSAETEGFTALSGLLGLLNPPFALILDLALSFIMYMVETVTALIARFGVNDPAALAPVSSLQTALDSFLINWFCEQMADKERAEAFVNELVEYFRSRYPDLVDGGAAGCPRGPTLVSTLESNVFLPPDLRRPSPATRLSADKANYSVESAIIPTAVSCPRMLYCCDTDIPRPRCLNVLHRSLASRKLSRDLGRTSVVAWMRRSPTSCVSPTVASAAHQAFVFFLQNLTRFFSFQNSSSSTNLAAVVPSTAAVSGGSPSWATGQVPTLASLSASAQFDVSAAAFRPSSRKPPSGLPVSTMAAGPVGLGTGGRGGPLGSGPLSPPIFLVFNNDPIELELPKELETEVNSFFQKLLQGHNSPEEMVKIVYEYASRGTAVQKRLLDGILRMLADEVSRHLHEYPDRMLPLITELYGSVLAGLVNQLSVPALSMLWKAFLARLYLLPADTSVDAPLFRAVVHILVKAKS</sequence>
<dbReference type="Pfam" id="PF16417">
    <property type="entry name" value="CNOT1_TTP_bind"/>
    <property type="match status" value="1"/>
</dbReference>
<accession>A0A183SYX2</accession>
<protein>
    <submittedName>
        <fullName evidence="5">CNOT1_TTP_bind domain-containing protein</fullName>
    </submittedName>
</protein>
<dbReference type="GO" id="GO:0060090">
    <property type="term" value="F:molecular adaptor activity"/>
    <property type="evidence" value="ECO:0007669"/>
    <property type="project" value="TreeGrafter"/>
</dbReference>
<dbReference type="STRING" id="70667.A0A183SYX2"/>